<dbReference type="GeneID" id="64980995"/>
<dbReference type="CDD" id="cd04301">
    <property type="entry name" value="NAT_SF"/>
    <property type="match status" value="1"/>
</dbReference>
<dbReference type="Gene3D" id="3.40.630.30">
    <property type="match status" value="1"/>
</dbReference>
<dbReference type="Pfam" id="PF00583">
    <property type="entry name" value="Acetyltransf_1"/>
    <property type="match status" value="1"/>
</dbReference>
<proteinExistence type="predicted"/>
<dbReference type="PROSITE" id="PS51186">
    <property type="entry name" value="GNAT"/>
    <property type="match status" value="1"/>
</dbReference>
<protein>
    <submittedName>
        <fullName evidence="2 4">N-acetyltransferase</fullName>
    </submittedName>
</protein>
<feature type="domain" description="N-acetyltransferase" evidence="1">
    <location>
        <begin position="1"/>
        <end position="166"/>
    </location>
</feature>
<gene>
    <name evidence="4" type="ORF">CD158_04095</name>
    <name evidence="2" type="ORF">QYH67_05540</name>
    <name evidence="3" type="ORF">QYH67_07780</name>
</gene>
<reference evidence="2" key="2">
    <citation type="submission" date="2023-07" db="EMBL/GenBank/DDBJ databases">
        <title>Evaluation of the beneficial properties of pineapple isolates.</title>
        <authorList>
            <person name="Adefiranye O."/>
        </authorList>
    </citation>
    <scope>NUCLEOTIDE SEQUENCE</scope>
    <source>
        <strain evidence="2">PAPLE_T1</strain>
    </source>
</reference>
<dbReference type="InterPro" id="IPR000182">
    <property type="entry name" value="GNAT_dom"/>
</dbReference>
<dbReference type="RefSeq" id="WP_059106256.1">
    <property type="nucleotide sequence ID" value="NZ_AP024589.1"/>
</dbReference>
<evidence type="ECO:0000313" key="4">
    <source>
        <dbReference type="EMBL" id="PNZ68181.1"/>
    </source>
</evidence>
<accession>A0AAP8PQ16</accession>
<evidence type="ECO:0000313" key="2">
    <source>
        <dbReference type="EMBL" id="MDN4533038.1"/>
    </source>
</evidence>
<dbReference type="EMBL" id="PPQW01000020">
    <property type="protein sequence ID" value="PNZ68181.1"/>
    <property type="molecule type" value="Genomic_DNA"/>
</dbReference>
<dbReference type="Proteomes" id="UP000242470">
    <property type="component" value="Unassembled WGS sequence"/>
</dbReference>
<sequence length="166" mass="19336">MDILILNEKDAEAYRQLRLKGLQTDPLAFGASYEDEITLNLEDFKKQLIPKKSSFVVGAFVENKLICTIKFKRFTGLKMRHKAILTAMYCDSEYRKRGIAKKVLQFTLEKAKQMEGLIMLQLMVGSKNTKAKKLYETFGFQSYGVEPSAIYYNDQFYDEDLMYLYL</sequence>
<evidence type="ECO:0000313" key="3">
    <source>
        <dbReference type="EMBL" id="MDN4533460.1"/>
    </source>
</evidence>
<organism evidence="4 5">
    <name type="scientific">Staphylococcus auricularis</name>
    <dbReference type="NCBI Taxonomy" id="29379"/>
    <lineage>
        <taxon>Bacteria</taxon>
        <taxon>Bacillati</taxon>
        <taxon>Bacillota</taxon>
        <taxon>Bacilli</taxon>
        <taxon>Bacillales</taxon>
        <taxon>Staphylococcaceae</taxon>
        <taxon>Staphylococcus</taxon>
    </lineage>
</organism>
<dbReference type="InterPro" id="IPR016181">
    <property type="entry name" value="Acyl_CoA_acyltransferase"/>
</dbReference>
<dbReference type="SUPFAM" id="SSF55729">
    <property type="entry name" value="Acyl-CoA N-acyltransferases (Nat)"/>
    <property type="match status" value="1"/>
</dbReference>
<comment type="caution">
    <text evidence="4">The sequence shown here is derived from an EMBL/GenBank/DDBJ whole genome shotgun (WGS) entry which is preliminary data.</text>
</comment>
<evidence type="ECO:0000259" key="1">
    <source>
        <dbReference type="PROSITE" id="PS51186"/>
    </source>
</evidence>
<dbReference type="EMBL" id="JAUHQC010000010">
    <property type="protein sequence ID" value="MDN4533460.1"/>
    <property type="molecule type" value="Genomic_DNA"/>
</dbReference>
<name>A0AAP8PQ16_9STAP</name>
<dbReference type="Proteomes" id="UP001171687">
    <property type="component" value="Unassembled WGS sequence"/>
</dbReference>
<dbReference type="AlphaFoldDB" id="A0AAP8PQ16"/>
<evidence type="ECO:0000313" key="5">
    <source>
        <dbReference type="Proteomes" id="UP000242470"/>
    </source>
</evidence>
<reference evidence="4 5" key="1">
    <citation type="submission" date="2017-08" db="EMBL/GenBank/DDBJ databases">
        <title>Draft genome sequences of 64 type strains of genus Staph aureus.</title>
        <authorList>
            <person name="Cole K."/>
            <person name="Golubchik T."/>
            <person name="Russell J."/>
            <person name="Foster D."/>
            <person name="Llewelyn M."/>
            <person name="Wilson D."/>
            <person name="Crook D."/>
            <person name="Paul J."/>
        </authorList>
    </citation>
    <scope>NUCLEOTIDE SEQUENCE [LARGE SCALE GENOMIC DNA]</scope>
    <source>
        <strain evidence="4 5">NCTC 12101</strain>
    </source>
</reference>
<dbReference type="GO" id="GO:0016747">
    <property type="term" value="F:acyltransferase activity, transferring groups other than amino-acyl groups"/>
    <property type="evidence" value="ECO:0007669"/>
    <property type="project" value="InterPro"/>
</dbReference>
<dbReference type="EMBL" id="JAUHQC010000009">
    <property type="protein sequence ID" value="MDN4533038.1"/>
    <property type="molecule type" value="Genomic_DNA"/>
</dbReference>